<dbReference type="AlphaFoldDB" id="A0A0N4YAY6"/>
<sequence length="274" mass="31196">MNRIITWLIAAKLTLACDWAPPRHNDASREWCLYPPRIYCKGSKDCIDIDNHNCHIGADEVYHLIHFHSTGTIMSILYPDWTTSIQAAYHLPGWEPTTTELKIRWRLARSDDEKLTPSELLEPLPRKSANNEHIENGGFYFSCVEWSNPKFLRMKITDDVVIRLSSLPAGFAKLSDSFVTLKRLLATPLCVVAPNLDRLPLLCEYYNKVKQEHMLYGKAAAHLVLHAHEEPVDSSVFDPLLATLIAFVQIVMPRSTLSNASMLREDDKNLDGNQ</sequence>
<evidence type="ECO:0000256" key="1">
    <source>
        <dbReference type="SAM" id="SignalP"/>
    </source>
</evidence>
<dbReference type="EMBL" id="UYSL01021088">
    <property type="protein sequence ID" value="VDL77176.1"/>
    <property type="molecule type" value="Genomic_DNA"/>
</dbReference>
<feature type="signal peptide" evidence="1">
    <location>
        <begin position="1"/>
        <end position="16"/>
    </location>
</feature>
<protein>
    <submittedName>
        <fullName evidence="4">Secreted protein</fullName>
    </submittedName>
</protein>
<organism evidence="4">
    <name type="scientific">Nippostrongylus brasiliensis</name>
    <name type="common">Rat hookworm</name>
    <dbReference type="NCBI Taxonomy" id="27835"/>
    <lineage>
        <taxon>Eukaryota</taxon>
        <taxon>Metazoa</taxon>
        <taxon>Ecdysozoa</taxon>
        <taxon>Nematoda</taxon>
        <taxon>Chromadorea</taxon>
        <taxon>Rhabditida</taxon>
        <taxon>Rhabditina</taxon>
        <taxon>Rhabditomorpha</taxon>
        <taxon>Strongyloidea</taxon>
        <taxon>Heligmosomidae</taxon>
        <taxon>Nippostrongylus</taxon>
    </lineage>
</organism>
<gene>
    <name evidence="2" type="ORF">NBR_LOCUS13587</name>
</gene>
<evidence type="ECO:0000313" key="2">
    <source>
        <dbReference type="EMBL" id="VDL77176.1"/>
    </source>
</evidence>
<keyword evidence="3" id="KW-1185">Reference proteome</keyword>
<feature type="chain" id="PRO_5043125396" evidence="1">
    <location>
        <begin position="17"/>
        <end position="274"/>
    </location>
</feature>
<accession>A0A0N4YAY6</accession>
<dbReference type="Proteomes" id="UP000271162">
    <property type="component" value="Unassembled WGS sequence"/>
</dbReference>
<dbReference type="WBParaSite" id="NBR_0001358601-mRNA-1">
    <property type="protein sequence ID" value="NBR_0001358601-mRNA-1"/>
    <property type="gene ID" value="NBR_0001358601"/>
</dbReference>
<evidence type="ECO:0000313" key="3">
    <source>
        <dbReference type="Proteomes" id="UP000271162"/>
    </source>
</evidence>
<proteinExistence type="predicted"/>
<keyword evidence="1" id="KW-0732">Signal</keyword>
<evidence type="ECO:0000313" key="4">
    <source>
        <dbReference type="WBParaSite" id="NBR_0001358601-mRNA-1"/>
    </source>
</evidence>
<name>A0A0N4YAY6_NIPBR</name>
<reference evidence="4" key="1">
    <citation type="submission" date="2017-02" db="UniProtKB">
        <authorList>
            <consortium name="WormBaseParasite"/>
        </authorList>
    </citation>
    <scope>IDENTIFICATION</scope>
</reference>
<reference evidence="2 3" key="2">
    <citation type="submission" date="2018-11" db="EMBL/GenBank/DDBJ databases">
        <authorList>
            <consortium name="Pathogen Informatics"/>
        </authorList>
    </citation>
    <scope>NUCLEOTIDE SEQUENCE [LARGE SCALE GENOMIC DNA]</scope>
</reference>